<dbReference type="Proteomes" id="UP001279734">
    <property type="component" value="Unassembled WGS sequence"/>
</dbReference>
<proteinExistence type="predicted"/>
<protein>
    <submittedName>
        <fullName evidence="1">Uncharacterized protein</fullName>
    </submittedName>
</protein>
<evidence type="ECO:0000313" key="2">
    <source>
        <dbReference type="Proteomes" id="UP001279734"/>
    </source>
</evidence>
<gene>
    <name evidence="1" type="ORF">Nepgr_013319</name>
</gene>
<dbReference type="EMBL" id="BSYO01000011">
    <property type="protein sequence ID" value="GMH11478.1"/>
    <property type="molecule type" value="Genomic_DNA"/>
</dbReference>
<name>A0AAD3SHN0_NEPGR</name>
<dbReference type="AlphaFoldDB" id="A0AAD3SHN0"/>
<reference evidence="1" key="1">
    <citation type="submission" date="2023-05" db="EMBL/GenBank/DDBJ databases">
        <title>Nepenthes gracilis genome sequencing.</title>
        <authorList>
            <person name="Fukushima K."/>
        </authorList>
    </citation>
    <scope>NUCLEOTIDE SEQUENCE</scope>
    <source>
        <strain evidence="1">SING2019-196</strain>
    </source>
</reference>
<keyword evidence="2" id="KW-1185">Reference proteome</keyword>
<comment type="caution">
    <text evidence="1">The sequence shown here is derived from an EMBL/GenBank/DDBJ whole genome shotgun (WGS) entry which is preliminary data.</text>
</comment>
<accession>A0AAD3SHN0</accession>
<organism evidence="1 2">
    <name type="scientific">Nepenthes gracilis</name>
    <name type="common">Slender pitcher plant</name>
    <dbReference type="NCBI Taxonomy" id="150966"/>
    <lineage>
        <taxon>Eukaryota</taxon>
        <taxon>Viridiplantae</taxon>
        <taxon>Streptophyta</taxon>
        <taxon>Embryophyta</taxon>
        <taxon>Tracheophyta</taxon>
        <taxon>Spermatophyta</taxon>
        <taxon>Magnoliopsida</taxon>
        <taxon>eudicotyledons</taxon>
        <taxon>Gunneridae</taxon>
        <taxon>Pentapetalae</taxon>
        <taxon>Caryophyllales</taxon>
        <taxon>Nepenthaceae</taxon>
        <taxon>Nepenthes</taxon>
    </lineage>
</organism>
<evidence type="ECO:0000313" key="1">
    <source>
        <dbReference type="EMBL" id="GMH11478.1"/>
    </source>
</evidence>
<sequence length="152" mass="16988">MANQKGHMAWKWKKSSTYLSLELLHESASFFANSSISSSNTSCTLLPSRIFFFPCIIQQHHRRNAVGEAEFLVEQSLQLACMGSPETGNGFAGGILGGLFTACPPWEVEDSRGWRWRWVPLLPLVAVISAVDFELRKDRLPQLNACGSLFQQ</sequence>